<dbReference type="RefSeq" id="WP_111940685.1">
    <property type="nucleotide sequence ID" value="NZ_QLUZ01000011.1"/>
</dbReference>
<evidence type="ECO:0000313" key="7">
    <source>
        <dbReference type="EMBL" id="RAQ07588.1"/>
    </source>
</evidence>
<dbReference type="GO" id="GO:0003677">
    <property type="term" value="F:DNA binding"/>
    <property type="evidence" value="ECO:0007669"/>
    <property type="project" value="UniProtKB-KW"/>
</dbReference>
<dbReference type="InterPro" id="IPR036388">
    <property type="entry name" value="WH-like_DNA-bd_sf"/>
</dbReference>
<keyword evidence="3" id="KW-0804">Transcription</keyword>
<dbReference type="NCBIfam" id="NF008365">
    <property type="entry name" value="PRK11161.1"/>
    <property type="match status" value="1"/>
</dbReference>
<dbReference type="SUPFAM" id="SSF51206">
    <property type="entry name" value="cAMP-binding domain-like"/>
    <property type="match status" value="1"/>
</dbReference>
<dbReference type="Pfam" id="PF00027">
    <property type="entry name" value="cNMP_binding"/>
    <property type="match status" value="1"/>
</dbReference>
<dbReference type="GO" id="GO:0003700">
    <property type="term" value="F:DNA-binding transcription factor activity"/>
    <property type="evidence" value="ECO:0007669"/>
    <property type="project" value="TreeGrafter"/>
</dbReference>
<dbReference type="FunFam" id="1.10.10.10:FF:000028">
    <property type="entry name" value="Fumarate/nitrate reduction transcriptional regulator Fnr"/>
    <property type="match status" value="1"/>
</dbReference>
<dbReference type="PANTHER" id="PTHR24567">
    <property type="entry name" value="CRP FAMILY TRANSCRIPTIONAL REGULATORY PROTEIN"/>
    <property type="match status" value="1"/>
</dbReference>
<evidence type="ECO:0000259" key="6">
    <source>
        <dbReference type="PROSITE" id="PS51063"/>
    </source>
</evidence>
<dbReference type="InterPro" id="IPR050397">
    <property type="entry name" value="Env_Response_Regulators"/>
</dbReference>
<dbReference type="AlphaFoldDB" id="A0AAQ0FG46"/>
<dbReference type="InterPro" id="IPR018490">
    <property type="entry name" value="cNMP-bd_dom_sf"/>
</dbReference>
<dbReference type="CDD" id="cd00092">
    <property type="entry name" value="HTH_CRP"/>
    <property type="match status" value="1"/>
</dbReference>
<keyword evidence="1" id="KW-0805">Transcription regulation</keyword>
<sequence length="269" mass="30037">MQSHADVSQTMPLHPLHPLRPSQPSRPFIPLHPVERADQPKRAASRCSTCALRTVCMPPDLSPDDFARVDAMICTTRHVRRGETLFRAGDAFNSIYAVRTGSFKTIVMHRDGDEQITGFQIVGESLGLDGVHTGRHNGDAIALEDSTVCIIPFGQLEQMCRDVRPMQHHVYQMMSGEIVRESAQMLLLGTMTAEQRVAAFLLNLSTRFKARGYSAAEFVLRMTRDEIGEYLGMKLETVSRMMSKFQRKGLVAAQGKQIRIVDPDGLGRI</sequence>
<dbReference type="Gene3D" id="2.60.120.10">
    <property type="entry name" value="Jelly Rolls"/>
    <property type="match status" value="1"/>
</dbReference>
<feature type="region of interest" description="Disordered" evidence="4">
    <location>
        <begin position="1"/>
        <end position="43"/>
    </location>
</feature>
<keyword evidence="2" id="KW-0238">DNA-binding</keyword>
<dbReference type="InterPro" id="IPR014710">
    <property type="entry name" value="RmlC-like_jellyroll"/>
</dbReference>
<dbReference type="Pfam" id="PF13545">
    <property type="entry name" value="HTH_Crp_2"/>
    <property type="match status" value="1"/>
</dbReference>
<dbReference type="GO" id="GO:0005829">
    <property type="term" value="C:cytosol"/>
    <property type="evidence" value="ECO:0007669"/>
    <property type="project" value="TreeGrafter"/>
</dbReference>
<evidence type="ECO:0000256" key="3">
    <source>
        <dbReference type="ARBA" id="ARBA00023163"/>
    </source>
</evidence>
<dbReference type="PRINTS" id="PR00034">
    <property type="entry name" value="HTHCRP"/>
</dbReference>
<protein>
    <submittedName>
        <fullName evidence="7">Crp/Fnr family transcriptional regulator</fullName>
    </submittedName>
</protein>
<dbReference type="InterPro" id="IPR036390">
    <property type="entry name" value="WH_DNA-bd_sf"/>
</dbReference>
<evidence type="ECO:0000256" key="2">
    <source>
        <dbReference type="ARBA" id="ARBA00023125"/>
    </source>
</evidence>
<evidence type="ECO:0000256" key="4">
    <source>
        <dbReference type="SAM" id="MobiDB-lite"/>
    </source>
</evidence>
<dbReference type="PROSITE" id="PS50042">
    <property type="entry name" value="CNMP_BINDING_3"/>
    <property type="match status" value="1"/>
</dbReference>
<gene>
    <name evidence="7" type="ORF">DPR02_19785</name>
</gene>
<dbReference type="InterPro" id="IPR000595">
    <property type="entry name" value="cNMP-bd_dom"/>
</dbReference>
<dbReference type="PANTHER" id="PTHR24567:SF75">
    <property type="entry name" value="FUMARATE AND NITRATE REDUCTION REGULATORY PROTEIN"/>
    <property type="match status" value="1"/>
</dbReference>
<dbReference type="Gene3D" id="1.10.10.10">
    <property type="entry name" value="Winged helix-like DNA-binding domain superfamily/Winged helix DNA-binding domain"/>
    <property type="match status" value="1"/>
</dbReference>
<dbReference type="InterPro" id="IPR012318">
    <property type="entry name" value="HTH_CRP"/>
</dbReference>
<dbReference type="Proteomes" id="UP000248899">
    <property type="component" value="Unassembled WGS sequence"/>
</dbReference>
<evidence type="ECO:0000259" key="5">
    <source>
        <dbReference type="PROSITE" id="PS50042"/>
    </source>
</evidence>
<dbReference type="EMBL" id="QLUZ01000011">
    <property type="protein sequence ID" value="RAQ07588.1"/>
    <property type="molecule type" value="Genomic_DNA"/>
</dbReference>
<comment type="caution">
    <text evidence="7">The sequence shown here is derived from an EMBL/GenBank/DDBJ whole genome shotgun (WGS) entry which is preliminary data.</text>
</comment>
<dbReference type="CDD" id="cd00038">
    <property type="entry name" value="CAP_ED"/>
    <property type="match status" value="1"/>
</dbReference>
<feature type="compositionally biased region" description="Polar residues" evidence="4">
    <location>
        <begin position="1"/>
        <end position="11"/>
    </location>
</feature>
<dbReference type="SUPFAM" id="SSF46785">
    <property type="entry name" value="Winged helix' DNA-binding domain"/>
    <property type="match status" value="1"/>
</dbReference>
<feature type="domain" description="Cyclic nucleotide-binding" evidence="5">
    <location>
        <begin position="57"/>
        <end position="127"/>
    </location>
</feature>
<feature type="domain" description="HTH crp-type" evidence="6">
    <location>
        <begin position="191"/>
        <end position="264"/>
    </location>
</feature>
<evidence type="ECO:0000256" key="1">
    <source>
        <dbReference type="ARBA" id="ARBA00023015"/>
    </source>
</evidence>
<dbReference type="PROSITE" id="PS51063">
    <property type="entry name" value="HTH_CRP_2"/>
    <property type="match status" value="1"/>
</dbReference>
<organism evidence="7 8">
    <name type="scientific">Burkholderia cepacia</name>
    <name type="common">Pseudomonas cepacia</name>
    <dbReference type="NCBI Taxonomy" id="292"/>
    <lineage>
        <taxon>Bacteria</taxon>
        <taxon>Pseudomonadati</taxon>
        <taxon>Pseudomonadota</taxon>
        <taxon>Betaproteobacteria</taxon>
        <taxon>Burkholderiales</taxon>
        <taxon>Burkholderiaceae</taxon>
        <taxon>Burkholderia</taxon>
        <taxon>Burkholderia cepacia complex</taxon>
    </lineage>
</organism>
<proteinExistence type="predicted"/>
<dbReference type="SMART" id="SM00100">
    <property type="entry name" value="cNMP"/>
    <property type="match status" value="1"/>
</dbReference>
<accession>A0AAQ0FG46</accession>
<name>A0AAQ0FG46_BURCE</name>
<dbReference type="SMART" id="SM00419">
    <property type="entry name" value="HTH_CRP"/>
    <property type="match status" value="1"/>
</dbReference>
<reference evidence="7 8" key="1">
    <citation type="submission" date="2018-06" db="EMBL/GenBank/DDBJ databases">
        <title>Towards the identification of Burkholderia cepacia strain which caused fatal septicemia.</title>
        <authorList>
            <person name="Bui L.A.T."/>
            <person name="Zakharova I.B."/>
            <person name="Shpak I.M."/>
            <person name="Teteryatnikova N."/>
            <person name="Ustinov D.V."/>
            <person name="Kuzyutina Y.A."/>
            <person name="Nguyen H.N."/>
            <person name="Antonov A.S."/>
            <person name="Avdyusheva E.F."/>
            <person name="Victorov D.V."/>
        </authorList>
    </citation>
    <scope>NUCLEOTIDE SEQUENCE [LARGE SCALE GENOMIC DNA]</scope>
    <source>
        <strain evidence="7 8">PT02</strain>
    </source>
</reference>
<evidence type="ECO:0000313" key="8">
    <source>
        <dbReference type="Proteomes" id="UP000248899"/>
    </source>
</evidence>